<dbReference type="EMBL" id="JYDJ01000316">
    <property type="protein sequence ID" value="KRX37296.1"/>
    <property type="molecule type" value="Genomic_DNA"/>
</dbReference>
<evidence type="ECO:0000256" key="1">
    <source>
        <dbReference type="SAM" id="MobiDB-lite"/>
    </source>
</evidence>
<dbReference type="InterPro" id="IPR053134">
    <property type="entry name" value="RNA-dir_DNA_polymerase"/>
</dbReference>
<sequence>MVRNNRAPDGATNGERGKIDGPEWVRLPEVLTMVSNVKTWFEHMELYFRDDRIAPERRVGLIQYHTDAEMRSIMRTMDVQETDDYDGLKSALFEAFGVRTGPERFSAEFFRRKQQRGECVLVFAGHLRRIFSKAFPEMSGSADKILLQQLKAVLSEEAVKTAVLRSKMDNFAEAVEVAVKEEPVMRELTTLEARVASVMTDAHQGDELTAGRVTEAATATVTTRKDVGDDLAEVLRQLKADRQHPCGYKETAPSAATPAREKRRQTVLEMGWAGLSHISRECQASSRDARVSEKAPWGEWGATCSWTLDPQSPWLMKGSCDTRRSCGTFRNHGPGWKQPEGPNWKSRTLPQLHPGPNGGMSEDAAGQHPIPDVPRRGPGVERQGSISPGGNPEGVRGRVVHVRRGPLADVVRHAIHTGDAKPVRCSLRRIPYHQRAQVEALLDEMLRRDAVEPSSSPWASSIVFVKKKDGSCRFCVDYRQLNNLKRKDAHPLLRIDDTLDALAGAQWFSILDPARGYWQVEPEVAGRTKTVPAHRRPDRYLCTLRPRPWSERPRALTLTDVRCGLDNSCLRHCVSCASIKYLKKPPDGRASQMTITRSKGAEGITA</sequence>
<dbReference type="CDD" id="cd01647">
    <property type="entry name" value="RT_LTR"/>
    <property type="match status" value="1"/>
</dbReference>
<dbReference type="SUPFAM" id="SSF56672">
    <property type="entry name" value="DNA/RNA polymerases"/>
    <property type="match status" value="1"/>
</dbReference>
<evidence type="ECO:0000313" key="2">
    <source>
        <dbReference type="EMBL" id="KRX37296.1"/>
    </source>
</evidence>
<evidence type="ECO:0000313" key="3">
    <source>
        <dbReference type="Proteomes" id="UP000055048"/>
    </source>
</evidence>
<comment type="caution">
    <text evidence="2">The sequence shown here is derived from an EMBL/GenBank/DDBJ whole genome shotgun (WGS) entry which is preliminary data.</text>
</comment>
<accession>A0A0V0TEF8</accession>
<keyword evidence="3" id="KW-1185">Reference proteome</keyword>
<protein>
    <submittedName>
        <fullName evidence="2">Transposon Ty3-I Gag-Pol polyprotein</fullName>
    </submittedName>
</protein>
<feature type="region of interest" description="Disordered" evidence="1">
    <location>
        <begin position="330"/>
        <end position="397"/>
    </location>
</feature>
<dbReference type="PANTHER" id="PTHR24559:SF435">
    <property type="entry name" value="RIBONUCLEASE H"/>
    <property type="match status" value="1"/>
</dbReference>
<dbReference type="AlphaFoldDB" id="A0A0V0TEF8"/>
<gene>
    <name evidence="2" type="primary">TY3B-I</name>
    <name evidence="2" type="ORF">T05_13543</name>
</gene>
<dbReference type="Proteomes" id="UP000055048">
    <property type="component" value="Unassembled WGS sequence"/>
</dbReference>
<dbReference type="STRING" id="144512.A0A0V0TEF8"/>
<dbReference type="PANTHER" id="PTHR24559">
    <property type="entry name" value="TRANSPOSON TY3-I GAG-POL POLYPROTEIN"/>
    <property type="match status" value="1"/>
</dbReference>
<dbReference type="Gene3D" id="3.10.10.10">
    <property type="entry name" value="HIV Type 1 Reverse Transcriptase, subunit A, domain 1"/>
    <property type="match status" value="1"/>
</dbReference>
<proteinExistence type="predicted"/>
<organism evidence="2 3">
    <name type="scientific">Trichinella murrelli</name>
    <dbReference type="NCBI Taxonomy" id="144512"/>
    <lineage>
        <taxon>Eukaryota</taxon>
        <taxon>Metazoa</taxon>
        <taxon>Ecdysozoa</taxon>
        <taxon>Nematoda</taxon>
        <taxon>Enoplea</taxon>
        <taxon>Dorylaimia</taxon>
        <taxon>Trichinellida</taxon>
        <taxon>Trichinellidae</taxon>
        <taxon>Trichinella</taxon>
    </lineage>
</organism>
<reference evidence="2 3" key="1">
    <citation type="submission" date="2015-01" db="EMBL/GenBank/DDBJ databases">
        <title>Evolution of Trichinella species and genotypes.</title>
        <authorList>
            <person name="Korhonen P.K."/>
            <person name="Edoardo P."/>
            <person name="Giuseppe L.R."/>
            <person name="Gasser R.B."/>
        </authorList>
    </citation>
    <scope>NUCLEOTIDE SEQUENCE [LARGE SCALE GENOMIC DNA]</scope>
    <source>
        <strain evidence="2">ISS417</strain>
    </source>
</reference>
<name>A0A0V0TEF8_9BILA</name>
<dbReference type="InterPro" id="IPR043128">
    <property type="entry name" value="Rev_trsase/Diguanyl_cyclase"/>
</dbReference>
<dbReference type="Gene3D" id="3.30.70.270">
    <property type="match status" value="1"/>
</dbReference>
<dbReference type="InterPro" id="IPR043502">
    <property type="entry name" value="DNA/RNA_pol_sf"/>
</dbReference>